<name>A0A1I2SSM6_9BACL</name>
<dbReference type="SUPFAM" id="SSF88723">
    <property type="entry name" value="PIN domain-like"/>
    <property type="match status" value="1"/>
</dbReference>
<dbReference type="Proteomes" id="UP000198752">
    <property type="component" value="Unassembled WGS sequence"/>
</dbReference>
<sequence>MIRHGCDPKWVHQTVRKFTSLMTVLPLRYEDVLKAMQAVNHYQMHYWDAQIWAVAQANGVPSLLTEDGPIEGVTYVNPLV</sequence>
<dbReference type="STRING" id="269670.SAMN02982927_02035"/>
<dbReference type="RefSeq" id="WP_143128449.1">
    <property type="nucleotide sequence ID" value="NZ_FOOY01000013.1"/>
</dbReference>
<accession>A0A1I2SSM6</accession>
<dbReference type="AlphaFoldDB" id="A0A1I2SSM6"/>
<dbReference type="EMBL" id="FOOY01000013">
    <property type="protein sequence ID" value="SFG55680.1"/>
    <property type="molecule type" value="Genomic_DNA"/>
</dbReference>
<evidence type="ECO:0000313" key="2">
    <source>
        <dbReference type="Proteomes" id="UP000198752"/>
    </source>
</evidence>
<gene>
    <name evidence="1" type="ORF">SAMN02982927_02035</name>
</gene>
<organism evidence="1 2">
    <name type="scientific">Sporolactobacillus nakayamae</name>
    <dbReference type="NCBI Taxonomy" id="269670"/>
    <lineage>
        <taxon>Bacteria</taxon>
        <taxon>Bacillati</taxon>
        <taxon>Bacillota</taxon>
        <taxon>Bacilli</taxon>
        <taxon>Bacillales</taxon>
        <taxon>Sporolactobacillaceae</taxon>
        <taxon>Sporolactobacillus</taxon>
    </lineage>
</organism>
<dbReference type="InterPro" id="IPR029060">
    <property type="entry name" value="PIN-like_dom_sf"/>
</dbReference>
<keyword evidence="2" id="KW-1185">Reference proteome</keyword>
<evidence type="ECO:0000313" key="1">
    <source>
        <dbReference type="EMBL" id="SFG55680.1"/>
    </source>
</evidence>
<reference evidence="2" key="1">
    <citation type="submission" date="2016-10" db="EMBL/GenBank/DDBJ databases">
        <authorList>
            <person name="Varghese N."/>
            <person name="Submissions S."/>
        </authorList>
    </citation>
    <scope>NUCLEOTIDE SEQUENCE [LARGE SCALE GENOMIC DNA]</scope>
    <source>
        <strain evidence="2">ATCC 700379</strain>
    </source>
</reference>
<evidence type="ECO:0008006" key="3">
    <source>
        <dbReference type="Google" id="ProtNLM"/>
    </source>
</evidence>
<proteinExistence type="predicted"/>
<dbReference type="OrthoDB" id="13900at2"/>
<protein>
    <recommendedName>
        <fullName evidence="3">PIN domain-containing protein</fullName>
    </recommendedName>
</protein>